<keyword evidence="2" id="KW-0479">Metal-binding</keyword>
<gene>
    <name evidence="7" type="ORF">FPE_LOCUS28608</name>
</gene>
<evidence type="ECO:0000256" key="4">
    <source>
        <dbReference type="PROSITE-ProRule" id="PRU01131"/>
    </source>
</evidence>
<evidence type="ECO:0000256" key="5">
    <source>
        <dbReference type="SAM" id="MobiDB-lite"/>
    </source>
</evidence>
<evidence type="ECO:0000256" key="3">
    <source>
        <dbReference type="ARBA" id="ARBA00022771"/>
    </source>
</evidence>
<reference evidence="7" key="1">
    <citation type="submission" date="2023-05" db="EMBL/GenBank/DDBJ databases">
        <authorList>
            <person name="Huff M."/>
        </authorList>
    </citation>
    <scope>NUCLEOTIDE SEQUENCE</scope>
</reference>
<keyword evidence="3" id="KW-0863">Zinc-finger</keyword>
<keyword evidence="3" id="KW-0862">Zinc</keyword>
<dbReference type="PROSITE" id="PS51795">
    <property type="entry name" value="ZF_FLZ"/>
    <property type="match status" value="1"/>
</dbReference>
<dbReference type="PANTHER" id="PTHR46443:SF3">
    <property type="entry name" value="PROTEIN MARD1"/>
    <property type="match status" value="1"/>
</dbReference>
<evidence type="ECO:0000259" key="6">
    <source>
        <dbReference type="PROSITE" id="PS51795"/>
    </source>
</evidence>
<name>A0AAD2A496_9LAMI</name>
<evidence type="ECO:0000313" key="7">
    <source>
        <dbReference type="EMBL" id="CAI9781178.1"/>
    </source>
</evidence>
<proteinExistence type="inferred from homology"/>
<dbReference type="GO" id="GO:0008270">
    <property type="term" value="F:zinc ion binding"/>
    <property type="evidence" value="ECO:0007669"/>
    <property type="project" value="UniProtKB-KW"/>
</dbReference>
<dbReference type="EMBL" id="OU503053">
    <property type="protein sequence ID" value="CAI9781178.1"/>
    <property type="molecule type" value="Genomic_DNA"/>
</dbReference>
<evidence type="ECO:0000256" key="1">
    <source>
        <dbReference type="ARBA" id="ARBA00009374"/>
    </source>
</evidence>
<feature type="zinc finger region" description="FLZ-type" evidence="4">
    <location>
        <begin position="190"/>
        <end position="234"/>
    </location>
</feature>
<feature type="domain" description="FLZ-type" evidence="6">
    <location>
        <begin position="190"/>
        <end position="234"/>
    </location>
</feature>
<sequence length="241" mass="26733">MSPTSILDTKNSSNSANPFGYDKNLSKSSIPSPNSCNKQDSEAIGLALIDSMNDEKNGGDFSKPISRMVLFGSKLNVQIPTLIPSSISPVEESPKSPADFGIKTRDSQLMSPFSRLPVKDSPRSFTRQLSLKEMELSEDYTCVITRGPNPKTTHIFDNCIVESCCEDHLNMSDNNRDCEFEANFSVTPSVDFLSCHTCKNSLGDGKDDHLYRGEKAFCSQECRCQEMHFEGTKNPELDDSF</sequence>
<protein>
    <recommendedName>
        <fullName evidence="6">FLZ-type domain-containing protein</fullName>
    </recommendedName>
</protein>
<dbReference type="Pfam" id="PF04570">
    <property type="entry name" value="zf-FLZ"/>
    <property type="match status" value="1"/>
</dbReference>
<feature type="region of interest" description="Disordered" evidence="5">
    <location>
        <begin position="1"/>
        <end position="38"/>
    </location>
</feature>
<feature type="compositionally biased region" description="Polar residues" evidence="5">
    <location>
        <begin position="1"/>
        <end position="17"/>
    </location>
</feature>
<evidence type="ECO:0000256" key="2">
    <source>
        <dbReference type="ARBA" id="ARBA00022723"/>
    </source>
</evidence>
<evidence type="ECO:0000313" key="8">
    <source>
        <dbReference type="Proteomes" id="UP000834106"/>
    </source>
</evidence>
<accession>A0AAD2A496</accession>
<keyword evidence="8" id="KW-1185">Reference proteome</keyword>
<feature type="compositionally biased region" description="Polar residues" evidence="5">
    <location>
        <begin position="26"/>
        <end position="38"/>
    </location>
</feature>
<organism evidence="7 8">
    <name type="scientific">Fraxinus pennsylvanica</name>
    <dbReference type="NCBI Taxonomy" id="56036"/>
    <lineage>
        <taxon>Eukaryota</taxon>
        <taxon>Viridiplantae</taxon>
        <taxon>Streptophyta</taxon>
        <taxon>Embryophyta</taxon>
        <taxon>Tracheophyta</taxon>
        <taxon>Spermatophyta</taxon>
        <taxon>Magnoliopsida</taxon>
        <taxon>eudicotyledons</taxon>
        <taxon>Gunneridae</taxon>
        <taxon>Pentapetalae</taxon>
        <taxon>asterids</taxon>
        <taxon>lamiids</taxon>
        <taxon>Lamiales</taxon>
        <taxon>Oleaceae</taxon>
        <taxon>Oleeae</taxon>
        <taxon>Fraxinus</taxon>
    </lineage>
</organism>
<dbReference type="InterPro" id="IPR044593">
    <property type="entry name" value="FLZ8/MARD1"/>
</dbReference>
<dbReference type="Proteomes" id="UP000834106">
    <property type="component" value="Chromosome 18"/>
</dbReference>
<comment type="similarity">
    <text evidence="1">Belongs to the FLZ family.</text>
</comment>
<dbReference type="AlphaFoldDB" id="A0AAD2A496"/>
<dbReference type="InterPro" id="IPR007650">
    <property type="entry name" value="Zf-FLZ_dom"/>
</dbReference>
<dbReference type="PANTHER" id="PTHR46443">
    <property type="entry name" value="FCS-LIKE ZINC FINGER 8"/>
    <property type="match status" value="1"/>
</dbReference>